<dbReference type="PROSITE" id="PS00028">
    <property type="entry name" value="ZINC_FINGER_C2H2_1"/>
    <property type="match status" value="10"/>
</dbReference>
<keyword evidence="8" id="KW-1185">Reference proteome</keyword>
<feature type="domain" description="C2H2-type" evidence="6">
    <location>
        <begin position="562"/>
        <end position="589"/>
    </location>
</feature>
<feature type="domain" description="C2H2-type" evidence="6">
    <location>
        <begin position="846"/>
        <end position="873"/>
    </location>
</feature>
<feature type="domain" description="C2H2-type" evidence="6">
    <location>
        <begin position="763"/>
        <end position="790"/>
    </location>
</feature>
<dbReference type="Proteomes" id="UP001208570">
    <property type="component" value="Unassembled WGS sequence"/>
</dbReference>
<dbReference type="PANTHER" id="PTHR24408">
    <property type="entry name" value="ZINC FINGER PROTEIN"/>
    <property type="match status" value="1"/>
</dbReference>
<evidence type="ECO:0000313" key="7">
    <source>
        <dbReference type="EMBL" id="KAK2147832.1"/>
    </source>
</evidence>
<dbReference type="FunFam" id="3.30.160.60:FF:001596">
    <property type="entry name" value="Zinc finger protein 1048"/>
    <property type="match status" value="1"/>
</dbReference>
<evidence type="ECO:0000259" key="6">
    <source>
        <dbReference type="PROSITE" id="PS50157"/>
    </source>
</evidence>
<sequence>MTDQVVTSHTSITTSPGTVNIKDAGVGMSRNVQYRADQLSMCHGFTPPGHVAELIFQASRLNSAAGTVAYHGIQAPMAVGALGNLRSYQRPDEALNTPGLVQIGSGGVIGLSPSMAHQNVDHGVHPSGSPAVLGHVTDGNNQMMHMSPLTGRIVGTQNTIVQGIDNAVQDLSSTPGFQNASDAGMNKISDPSSGIVVATDHTNTALNYSSMPTVSDGGPKGIASNVLKAGISVIPSTGFSTALYPNLIVAESVAKGNPVTSSINSNYSNLTYLGLTLANTNAGGQNPLLVAAGSSNTVVAGSCLQHPLVGIDMTATSSQANDLSKSTVSTSISTTTATGTKNSATTSTIPSTAGHIQCTTLDAIASGAILGTEDSALGVCFLQDGRNPDQLVKGLTPDMIAGKVKLQPQPDLHECPGSPPLVSTEDACQCLMTAIVYMEQHPSLAPDHADSLRKILQQVIEDDHNTNMAKCGTEIVKMESGLDDSQSNVKVNGGSCSVTPWMVTNPYRCKSCGKRFAQYSLLSEHMVIHSNGSLWQCTVCEKTFADEDGLKVHKKLECDSFRRCDLCGKDFVQSNNLEKHTNVHADLKPHSCNVCVKCFSELNNVKKHVTIHSGEKPFECPTCSRRFAQLCNLQTHARFHTKEKPHVCPICNKSYAHSSDVRRHCLKIHGCRDPSSVLTCLERAALPASFLAHFGRRKKSRKNTGRYACTTCEKRFQRAKDLQRHSRIHTGEKPYTCETCGKKFSDPSAIRVHNLIHTGERPHKCTICGKGFRQSSTLHTHMRLHSGERPFLCSLCGKSFATPGYLSHHMKYHGEKTFRCGVCGQGFVTTVDLQRHTVVHTGEKPYKCNICGKGFGWERNLKTHMKTHNDVSP</sequence>
<dbReference type="Gene3D" id="3.30.160.60">
    <property type="entry name" value="Classic Zinc Finger"/>
    <property type="match status" value="11"/>
</dbReference>
<dbReference type="GO" id="GO:0005634">
    <property type="term" value="C:nucleus"/>
    <property type="evidence" value="ECO:0007669"/>
    <property type="project" value="TreeGrafter"/>
</dbReference>
<dbReference type="FunFam" id="3.30.160.60:FF:000624">
    <property type="entry name" value="zinc finger protein 697"/>
    <property type="match status" value="2"/>
</dbReference>
<feature type="domain" description="C2H2-type" evidence="6">
    <location>
        <begin position="590"/>
        <end position="617"/>
    </location>
</feature>
<feature type="domain" description="C2H2-type" evidence="6">
    <location>
        <begin position="791"/>
        <end position="818"/>
    </location>
</feature>
<dbReference type="GO" id="GO:0008270">
    <property type="term" value="F:zinc ion binding"/>
    <property type="evidence" value="ECO:0007669"/>
    <property type="project" value="UniProtKB-KW"/>
</dbReference>
<name>A0AAD9MW02_9ANNE</name>
<keyword evidence="3 5" id="KW-0863">Zinc-finger</keyword>
<dbReference type="AlphaFoldDB" id="A0AAD9MW02"/>
<feature type="domain" description="C2H2-type" evidence="6">
    <location>
        <begin position="618"/>
        <end position="645"/>
    </location>
</feature>
<dbReference type="EMBL" id="JAODUP010000534">
    <property type="protein sequence ID" value="KAK2147832.1"/>
    <property type="molecule type" value="Genomic_DNA"/>
</dbReference>
<dbReference type="PROSITE" id="PS50157">
    <property type="entry name" value="ZINC_FINGER_C2H2_2"/>
    <property type="match status" value="11"/>
</dbReference>
<dbReference type="FunFam" id="3.30.160.60:FF:002402">
    <property type="entry name" value="Zinc finger protein 347"/>
    <property type="match status" value="1"/>
</dbReference>
<dbReference type="InterPro" id="IPR013087">
    <property type="entry name" value="Znf_C2H2_type"/>
</dbReference>
<evidence type="ECO:0000256" key="3">
    <source>
        <dbReference type="ARBA" id="ARBA00022771"/>
    </source>
</evidence>
<protein>
    <recommendedName>
        <fullName evidence="6">C2H2-type domain-containing protein</fullName>
    </recommendedName>
</protein>
<dbReference type="SMART" id="SM00355">
    <property type="entry name" value="ZnF_C2H2"/>
    <property type="match status" value="12"/>
</dbReference>
<dbReference type="GO" id="GO:0043565">
    <property type="term" value="F:sequence-specific DNA binding"/>
    <property type="evidence" value="ECO:0007669"/>
    <property type="project" value="TreeGrafter"/>
</dbReference>
<keyword evidence="4" id="KW-0862">Zinc</keyword>
<evidence type="ECO:0000256" key="1">
    <source>
        <dbReference type="ARBA" id="ARBA00022723"/>
    </source>
</evidence>
<organism evidence="7 8">
    <name type="scientific">Paralvinella palmiformis</name>
    <dbReference type="NCBI Taxonomy" id="53620"/>
    <lineage>
        <taxon>Eukaryota</taxon>
        <taxon>Metazoa</taxon>
        <taxon>Spiralia</taxon>
        <taxon>Lophotrochozoa</taxon>
        <taxon>Annelida</taxon>
        <taxon>Polychaeta</taxon>
        <taxon>Sedentaria</taxon>
        <taxon>Canalipalpata</taxon>
        <taxon>Terebellida</taxon>
        <taxon>Terebelliformia</taxon>
        <taxon>Alvinellidae</taxon>
        <taxon>Paralvinella</taxon>
    </lineage>
</organism>
<dbReference type="PANTHER" id="PTHR24408:SF58">
    <property type="entry name" value="TRANSCRIPTION FACTOR (TFIIIA), PUTATIVE (AFU_ORTHOLOGUE AFUA_1G05150)-RELATED"/>
    <property type="match status" value="1"/>
</dbReference>
<dbReference type="InterPro" id="IPR036236">
    <property type="entry name" value="Znf_C2H2_sf"/>
</dbReference>
<comment type="caution">
    <text evidence="7">The sequence shown here is derived from an EMBL/GenBank/DDBJ whole genome shotgun (WGS) entry which is preliminary data.</text>
</comment>
<feature type="domain" description="C2H2-type" evidence="6">
    <location>
        <begin position="818"/>
        <end position="845"/>
    </location>
</feature>
<dbReference type="SUPFAM" id="SSF57667">
    <property type="entry name" value="beta-beta-alpha zinc fingers"/>
    <property type="match status" value="6"/>
</dbReference>
<keyword evidence="2" id="KW-0677">Repeat</keyword>
<evidence type="ECO:0000313" key="8">
    <source>
        <dbReference type="Proteomes" id="UP001208570"/>
    </source>
</evidence>
<feature type="domain" description="C2H2-type" evidence="6">
    <location>
        <begin position="707"/>
        <end position="734"/>
    </location>
</feature>
<gene>
    <name evidence="7" type="ORF">LSH36_532g04056</name>
</gene>
<dbReference type="Pfam" id="PF00096">
    <property type="entry name" value="zf-C2H2"/>
    <property type="match status" value="8"/>
</dbReference>
<reference evidence="7" key="1">
    <citation type="journal article" date="2023" name="Mol. Biol. Evol.">
        <title>Third-Generation Sequencing Reveals the Adaptive Role of the Epigenome in Three Deep-Sea Polychaetes.</title>
        <authorList>
            <person name="Perez M."/>
            <person name="Aroh O."/>
            <person name="Sun Y."/>
            <person name="Lan Y."/>
            <person name="Juniper S.K."/>
            <person name="Young C.R."/>
            <person name="Angers B."/>
            <person name="Qian P.Y."/>
        </authorList>
    </citation>
    <scope>NUCLEOTIDE SEQUENCE</scope>
    <source>
        <strain evidence="7">P08H-3</strain>
    </source>
</reference>
<dbReference type="FunFam" id="3.30.160.60:FF:000557">
    <property type="entry name" value="zinc finger and SCAN domain-containing protein 29"/>
    <property type="match status" value="1"/>
</dbReference>
<dbReference type="FunFam" id="3.30.160.60:FF:000340">
    <property type="entry name" value="zinc finger protein 473 isoform X1"/>
    <property type="match status" value="1"/>
</dbReference>
<keyword evidence="1" id="KW-0479">Metal-binding</keyword>
<feature type="domain" description="C2H2-type" evidence="6">
    <location>
        <begin position="646"/>
        <end position="674"/>
    </location>
</feature>
<evidence type="ECO:0000256" key="4">
    <source>
        <dbReference type="ARBA" id="ARBA00022833"/>
    </source>
</evidence>
<evidence type="ECO:0000256" key="2">
    <source>
        <dbReference type="ARBA" id="ARBA00022737"/>
    </source>
</evidence>
<feature type="domain" description="C2H2-type" evidence="6">
    <location>
        <begin position="735"/>
        <end position="762"/>
    </location>
</feature>
<accession>A0AAD9MW02</accession>
<feature type="domain" description="C2H2-type" evidence="6">
    <location>
        <begin position="507"/>
        <end position="534"/>
    </location>
</feature>
<dbReference type="GO" id="GO:0000981">
    <property type="term" value="F:DNA-binding transcription factor activity, RNA polymerase II-specific"/>
    <property type="evidence" value="ECO:0007669"/>
    <property type="project" value="TreeGrafter"/>
</dbReference>
<proteinExistence type="predicted"/>
<dbReference type="FunFam" id="3.30.160.60:FF:000446">
    <property type="entry name" value="Zinc finger protein"/>
    <property type="match status" value="3"/>
</dbReference>
<evidence type="ECO:0000256" key="5">
    <source>
        <dbReference type="PROSITE-ProRule" id="PRU00042"/>
    </source>
</evidence>
<dbReference type="Pfam" id="PF13912">
    <property type="entry name" value="zf-C2H2_6"/>
    <property type="match status" value="1"/>
</dbReference>